<keyword evidence="18" id="KW-1185">Reference proteome</keyword>
<evidence type="ECO:0000256" key="15">
    <source>
        <dbReference type="ARBA" id="ARBA00032739"/>
    </source>
</evidence>
<dbReference type="AlphaFoldDB" id="A0AAJ6CM80"/>
<feature type="disulfide bond" evidence="16">
    <location>
        <begin position="24"/>
        <end position="34"/>
    </location>
</feature>
<evidence type="ECO:0000256" key="9">
    <source>
        <dbReference type="ARBA" id="ARBA00022792"/>
    </source>
</evidence>
<evidence type="ECO:0000256" key="4">
    <source>
        <dbReference type="ARBA" id="ARBA00007372"/>
    </source>
</evidence>
<evidence type="ECO:0000256" key="14">
    <source>
        <dbReference type="ARBA" id="ARBA00031222"/>
    </source>
</evidence>
<evidence type="ECO:0000256" key="10">
    <source>
        <dbReference type="ARBA" id="ARBA00022982"/>
    </source>
</evidence>
<keyword evidence="9" id="KW-0999">Mitochondrion inner membrane</keyword>
<comment type="function">
    <text evidence="1">Accessory subunit of the mitochondrial membrane respiratory chain NADH dehydrogenase (Complex I), that is believed not to be involved in catalysis. Complex I functions in the transfer of electrons from NADH to the respiratory chain. The immediate electron acceptor for the enzyme is believed to be ubiquinone.</text>
</comment>
<dbReference type="GO" id="GO:0005743">
    <property type="term" value="C:mitochondrial inner membrane"/>
    <property type="evidence" value="ECO:0007669"/>
    <property type="project" value="UniProtKB-SubCell"/>
</dbReference>
<protein>
    <recommendedName>
        <fullName evidence="6">NADH dehydrogenase [ubiquinone] iron-sulfur protein 5</fullName>
    </recommendedName>
    <alternativeName>
        <fullName evidence="14">Complex I-15 kDa</fullName>
    </alternativeName>
    <alternativeName>
        <fullName evidence="15">NADH-ubiquinone oxidoreductase 15 kDa subunit</fullName>
    </alternativeName>
</protein>
<evidence type="ECO:0000256" key="7">
    <source>
        <dbReference type="ARBA" id="ARBA00022448"/>
    </source>
</evidence>
<feature type="disulfide bond" evidence="16">
    <location>
        <begin position="14"/>
        <end position="44"/>
    </location>
</feature>
<evidence type="ECO:0000256" key="16">
    <source>
        <dbReference type="PIRSR" id="PIRSR619342-50"/>
    </source>
</evidence>
<evidence type="ECO:0000256" key="1">
    <source>
        <dbReference type="ARBA" id="ARBA00003195"/>
    </source>
</evidence>
<name>A0AAJ6CM80_9BASI</name>
<dbReference type="InterPro" id="IPR019342">
    <property type="entry name" value="NADH_UbQ_OxRdtase_FeS-su5"/>
</dbReference>
<keyword evidence="8" id="KW-0679">Respiratory chain</keyword>
<evidence type="ECO:0000256" key="2">
    <source>
        <dbReference type="ARBA" id="ARBA00004569"/>
    </source>
</evidence>
<comment type="subcellular location">
    <subcellularLocation>
        <location evidence="3">Mitochondrion inner membrane</location>
        <topology evidence="3">Peripheral membrane protein</topology>
    </subcellularLocation>
    <subcellularLocation>
        <location evidence="2">Mitochondrion intermembrane space</location>
    </subcellularLocation>
</comment>
<evidence type="ECO:0000256" key="13">
    <source>
        <dbReference type="ARBA" id="ARBA00023157"/>
    </source>
</evidence>
<comment type="subunit">
    <text evidence="5">Mammalian complex I is composed of 45 different subunits. This is a component of the iron-sulfur (IP) fragment of the enzyme.</text>
</comment>
<dbReference type="Proteomes" id="UP001217582">
    <property type="component" value="Chromosome 4"/>
</dbReference>
<dbReference type="PANTHER" id="PTHR15224">
    <property type="entry name" value="NADH DEHYDROGENASE [UBIQUINONE] IRON-SULFUR PROTEIN 5"/>
    <property type="match status" value="1"/>
</dbReference>
<dbReference type="GO" id="GO:0032981">
    <property type="term" value="P:mitochondrial respiratory chain complex I assembly"/>
    <property type="evidence" value="ECO:0007669"/>
    <property type="project" value="TreeGrafter"/>
</dbReference>
<organism evidence="17 18">
    <name type="scientific">Malassezia arunalokei</name>
    <dbReference type="NCBI Taxonomy" id="1514897"/>
    <lineage>
        <taxon>Eukaryota</taxon>
        <taxon>Fungi</taxon>
        <taxon>Dikarya</taxon>
        <taxon>Basidiomycota</taxon>
        <taxon>Ustilaginomycotina</taxon>
        <taxon>Malasseziomycetes</taxon>
        <taxon>Malasseziales</taxon>
        <taxon>Malasseziaceae</taxon>
        <taxon>Malassezia</taxon>
    </lineage>
</organism>
<evidence type="ECO:0000256" key="8">
    <source>
        <dbReference type="ARBA" id="ARBA00022660"/>
    </source>
</evidence>
<evidence type="ECO:0000256" key="3">
    <source>
        <dbReference type="ARBA" id="ARBA00004637"/>
    </source>
</evidence>
<evidence type="ECO:0000256" key="11">
    <source>
        <dbReference type="ARBA" id="ARBA00023128"/>
    </source>
</evidence>
<evidence type="ECO:0000256" key="6">
    <source>
        <dbReference type="ARBA" id="ARBA00013482"/>
    </source>
</evidence>
<dbReference type="CDD" id="cd24141">
    <property type="entry name" value="NDUFS5-like"/>
    <property type="match status" value="1"/>
</dbReference>
<reference evidence="17 18" key="1">
    <citation type="submission" date="2023-03" db="EMBL/GenBank/DDBJ databases">
        <title>Mating type loci evolution in Malassezia.</title>
        <authorList>
            <person name="Coelho M.A."/>
        </authorList>
    </citation>
    <scope>NUCLEOTIDE SEQUENCE [LARGE SCALE GENOMIC DNA]</scope>
    <source>
        <strain evidence="17 18">CBS 13387</strain>
    </source>
</reference>
<proteinExistence type="inferred from homology"/>
<accession>A0AAJ6CM80</accession>
<evidence type="ECO:0000256" key="5">
    <source>
        <dbReference type="ARBA" id="ARBA00011261"/>
    </source>
</evidence>
<sequence>MASGFGVKGGPSRCFTFWQEFRKCYLTSESPSDCALPRDDYLECLHHTKELERTHQIHGRMIQVQHEESKRARDLAKHNNGLSLGLIDVDQDTQEAPQAA</sequence>
<evidence type="ECO:0000256" key="12">
    <source>
        <dbReference type="ARBA" id="ARBA00023136"/>
    </source>
</evidence>
<comment type="similarity">
    <text evidence="4">Belongs to the complex I NDUFS5 subunit family.</text>
</comment>
<gene>
    <name evidence="17" type="ORF">MARU1_002423</name>
</gene>
<keyword evidence="13 16" id="KW-1015">Disulfide bond</keyword>
<dbReference type="EMBL" id="CP119919">
    <property type="protein sequence ID" value="WFD16387.1"/>
    <property type="molecule type" value="Genomic_DNA"/>
</dbReference>
<keyword evidence="10" id="KW-0249">Electron transport</keyword>
<dbReference type="GO" id="GO:0005758">
    <property type="term" value="C:mitochondrial intermembrane space"/>
    <property type="evidence" value="ECO:0007669"/>
    <property type="project" value="UniProtKB-SubCell"/>
</dbReference>
<keyword evidence="7" id="KW-0813">Transport</keyword>
<keyword evidence="12" id="KW-0472">Membrane</keyword>
<keyword evidence="11" id="KW-0496">Mitochondrion</keyword>
<dbReference type="PANTHER" id="PTHR15224:SF1">
    <property type="entry name" value="NADH DEHYDROGENASE [UBIQUINONE] IRON-SULFUR PROTEIN 5"/>
    <property type="match status" value="1"/>
</dbReference>
<evidence type="ECO:0000313" key="17">
    <source>
        <dbReference type="EMBL" id="WFD16387.1"/>
    </source>
</evidence>
<evidence type="ECO:0000313" key="18">
    <source>
        <dbReference type="Proteomes" id="UP001217582"/>
    </source>
</evidence>